<evidence type="ECO:0000256" key="9">
    <source>
        <dbReference type="ARBA" id="ARBA00023098"/>
    </source>
</evidence>
<dbReference type="EMBL" id="CYTV01000002">
    <property type="protein sequence ID" value="CUI55747.1"/>
    <property type="molecule type" value="Genomic_DNA"/>
</dbReference>
<evidence type="ECO:0000256" key="2">
    <source>
        <dbReference type="ARBA" id="ARBA00022475"/>
    </source>
</evidence>
<keyword evidence="6 11" id="KW-0812">Transmembrane</keyword>
<evidence type="ECO:0000256" key="5">
    <source>
        <dbReference type="ARBA" id="ARBA00022556"/>
    </source>
</evidence>
<feature type="transmembrane region" description="Helical" evidence="11">
    <location>
        <begin position="6"/>
        <end position="22"/>
    </location>
</feature>
<feature type="transmembrane region" description="Helical" evidence="11">
    <location>
        <begin position="93"/>
        <end position="114"/>
    </location>
</feature>
<keyword evidence="9" id="KW-0443">Lipid metabolism</keyword>
<feature type="transmembrane region" description="Helical" evidence="11">
    <location>
        <begin position="272"/>
        <end position="289"/>
    </location>
</feature>
<keyword evidence="8 11" id="KW-1133">Transmembrane helix</keyword>
<protein>
    <submittedName>
        <fullName evidence="14">Membrane transporters of cations and cationic drugs</fullName>
    </submittedName>
    <submittedName>
        <fullName evidence="13">Multidrug DMT transporter permease</fullName>
    </submittedName>
</protein>
<name>A0A0J6BZH7_9BORD</name>
<keyword evidence="4" id="KW-0997">Cell inner membrane</keyword>
<dbReference type="Proteomes" id="UP000053096">
    <property type="component" value="Unassembled WGS sequence"/>
</dbReference>
<evidence type="ECO:0000256" key="8">
    <source>
        <dbReference type="ARBA" id="ARBA00022989"/>
    </source>
</evidence>
<evidence type="ECO:0000256" key="1">
    <source>
        <dbReference type="ARBA" id="ARBA00004651"/>
    </source>
</evidence>
<evidence type="ECO:0000256" key="3">
    <source>
        <dbReference type="ARBA" id="ARBA00022516"/>
    </source>
</evidence>
<dbReference type="Proteomes" id="UP000092950">
    <property type="component" value="Chromosome"/>
</dbReference>
<feature type="transmembrane region" description="Helical" evidence="11">
    <location>
        <begin position="120"/>
        <end position="138"/>
    </location>
</feature>
<feature type="transmembrane region" description="Helical" evidence="11">
    <location>
        <begin position="150"/>
        <end position="170"/>
    </location>
</feature>
<evidence type="ECO:0000259" key="12">
    <source>
        <dbReference type="Pfam" id="PF00892"/>
    </source>
</evidence>
<dbReference type="EMBL" id="CP016440">
    <property type="protein sequence ID" value="ANY15629.1"/>
    <property type="molecule type" value="Genomic_DNA"/>
</dbReference>
<feature type="transmembrane region" description="Helical" evidence="11">
    <location>
        <begin position="215"/>
        <end position="237"/>
    </location>
</feature>
<keyword evidence="10 11" id="KW-0472">Membrane</keyword>
<proteinExistence type="predicted"/>
<feature type="transmembrane region" description="Helical" evidence="11">
    <location>
        <begin position="60"/>
        <end position="81"/>
    </location>
</feature>
<evidence type="ECO:0000313" key="13">
    <source>
        <dbReference type="EMBL" id="ANY15629.1"/>
    </source>
</evidence>
<feature type="transmembrane region" description="Helical" evidence="11">
    <location>
        <begin position="176"/>
        <end position="195"/>
    </location>
</feature>
<reference evidence="13 16" key="2">
    <citation type="submission" date="2016-07" db="EMBL/GenBank/DDBJ databases">
        <title>Complete genome sequences of Bordetella pseudohinzii.</title>
        <authorList>
            <person name="Spilker T."/>
            <person name="Darrah R."/>
            <person name="LiPuma J.J."/>
        </authorList>
    </citation>
    <scope>NUCLEOTIDE SEQUENCE [LARGE SCALE GENOMIC DNA]</scope>
    <source>
        <strain evidence="13 16">HI4681</strain>
    </source>
</reference>
<dbReference type="RefSeq" id="WP_043212910.1">
    <property type="nucleotide sequence ID" value="NZ_CAJGUP010000084.1"/>
</dbReference>
<dbReference type="OrthoDB" id="9783707at2"/>
<accession>A0A0M7DQJ2</accession>
<dbReference type="Gene3D" id="1.10.3730.20">
    <property type="match status" value="2"/>
</dbReference>
<evidence type="ECO:0000256" key="4">
    <source>
        <dbReference type="ARBA" id="ARBA00022519"/>
    </source>
</evidence>
<dbReference type="InterPro" id="IPR037185">
    <property type="entry name" value="EmrE-like"/>
</dbReference>
<evidence type="ECO:0000313" key="15">
    <source>
        <dbReference type="Proteomes" id="UP000053096"/>
    </source>
</evidence>
<dbReference type="GO" id="GO:0009245">
    <property type="term" value="P:lipid A biosynthetic process"/>
    <property type="evidence" value="ECO:0007669"/>
    <property type="project" value="UniProtKB-KW"/>
</dbReference>
<dbReference type="GO" id="GO:0022857">
    <property type="term" value="F:transmembrane transporter activity"/>
    <property type="evidence" value="ECO:0007669"/>
    <property type="project" value="InterPro"/>
</dbReference>
<evidence type="ECO:0000256" key="11">
    <source>
        <dbReference type="SAM" id="Phobius"/>
    </source>
</evidence>
<evidence type="ECO:0000313" key="14">
    <source>
        <dbReference type="EMBL" id="CUI55747.1"/>
    </source>
</evidence>
<keyword evidence="5" id="KW-0441">Lipid A biosynthesis</keyword>
<dbReference type="SUPFAM" id="SSF103481">
    <property type="entry name" value="Multidrug resistance efflux transporter EmrE"/>
    <property type="match status" value="2"/>
</dbReference>
<organism evidence="14 15">
    <name type="scientific">Bordetella pseudohinzii</name>
    <dbReference type="NCBI Taxonomy" id="1331258"/>
    <lineage>
        <taxon>Bacteria</taxon>
        <taxon>Pseudomonadati</taxon>
        <taxon>Pseudomonadota</taxon>
        <taxon>Betaproteobacteria</taxon>
        <taxon>Burkholderiales</taxon>
        <taxon>Alcaligenaceae</taxon>
        <taxon>Bordetella</taxon>
    </lineage>
</organism>
<evidence type="ECO:0000313" key="16">
    <source>
        <dbReference type="Proteomes" id="UP000092950"/>
    </source>
</evidence>
<keyword evidence="7" id="KW-0448">Lipopolysaccharide biosynthesis</keyword>
<feature type="domain" description="EamA" evidence="12">
    <location>
        <begin position="6"/>
        <end position="137"/>
    </location>
</feature>
<dbReference type="PANTHER" id="PTHR30561">
    <property type="entry name" value="SMR FAMILY PROTON-DEPENDENT DRUG EFFLUX TRANSPORTER SUGE"/>
    <property type="match status" value="1"/>
</dbReference>
<dbReference type="GO" id="GO:0009103">
    <property type="term" value="P:lipopolysaccharide biosynthetic process"/>
    <property type="evidence" value="ECO:0007669"/>
    <property type="project" value="UniProtKB-KW"/>
</dbReference>
<dbReference type="InterPro" id="IPR000390">
    <property type="entry name" value="Small_drug/metabolite_transptr"/>
</dbReference>
<gene>
    <name evidence="13" type="ORF">BBN53_06765</name>
    <name evidence="14" type="ORF">ERS370011_01152</name>
</gene>
<keyword evidence="3" id="KW-0444">Lipid biosynthesis</keyword>
<dbReference type="InterPro" id="IPR000620">
    <property type="entry name" value="EamA_dom"/>
</dbReference>
<comment type="subcellular location">
    <subcellularLocation>
        <location evidence="1">Cell membrane</location>
        <topology evidence="1">Multi-pass membrane protein</topology>
    </subcellularLocation>
</comment>
<keyword evidence="16" id="KW-1185">Reference proteome</keyword>
<feature type="domain" description="EamA" evidence="12">
    <location>
        <begin position="152"/>
        <end position="287"/>
    </location>
</feature>
<accession>A0A0J6BZH7</accession>
<dbReference type="AlphaFoldDB" id="A0A0J6BZH7"/>
<evidence type="ECO:0000256" key="6">
    <source>
        <dbReference type="ARBA" id="ARBA00022692"/>
    </source>
</evidence>
<feature type="transmembrane region" description="Helical" evidence="11">
    <location>
        <begin position="34"/>
        <end position="54"/>
    </location>
</feature>
<reference evidence="14 15" key="1">
    <citation type="submission" date="2015-09" db="EMBL/GenBank/DDBJ databases">
        <authorList>
            <person name="Jackson K.R."/>
            <person name="Lunt B.L."/>
            <person name="Fisher J.N.B."/>
            <person name="Gardner A.V."/>
            <person name="Bailey M.E."/>
            <person name="Deus L.M."/>
            <person name="Earl A.S."/>
            <person name="Gibby P.D."/>
            <person name="Hartmann K.A."/>
            <person name="Liu J.E."/>
            <person name="Manci A.M."/>
            <person name="Nielsen D.A."/>
            <person name="Solomon M.B."/>
            <person name="Breakwell D.P."/>
            <person name="Burnett S.H."/>
            <person name="Grose J.H."/>
        </authorList>
    </citation>
    <scope>NUCLEOTIDE SEQUENCE [LARGE SCALE GENOMIC DNA]</scope>
    <source>
        <strain evidence="14 15">2789STDY5608636</strain>
    </source>
</reference>
<dbReference type="PANTHER" id="PTHR30561:SF9">
    <property type="entry name" value="4-AMINO-4-DEOXY-L-ARABINOSE-PHOSPHOUNDECAPRENOL FLIPPASE SUBUNIT ARNF-RELATED"/>
    <property type="match status" value="1"/>
</dbReference>
<evidence type="ECO:0000256" key="7">
    <source>
        <dbReference type="ARBA" id="ARBA00022985"/>
    </source>
</evidence>
<keyword evidence="2" id="KW-1003">Cell membrane</keyword>
<dbReference type="KEGG" id="bpdz:BBN53_06765"/>
<dbReference type="Pfam" id="PF00892">
    <property type="entry name" value="EamA"/>
    <property type="match status" value="2"/>
</dbReference>
<dbReference type="GO" id="GO:0005886">
    <property type="term" value="C:plasma membrane"/>
    <property type="evidence" value="ECO:0007669"/>
    <property type="project" value="UniProtKB-SubCell"/>
</dbReference>
<evidence type="ECO:0000256" key="10">
    <source>
        <dbReference type="ARBA" id="ARBA00023136"/>
    </source>
</evidence>
<sequence>MTYTSLILVILAAMAHATWNLLAKRAAMVGPVFVFAYGLAASLLYAPWVIWVLAHEGMTWSWPVVLCILASSLLHLGYSLCLQRGYQVADLSVVYPIARGTGPLLSTVGAFTLLNEPATTSGILGMLCVVGGVLLIATQGRLAMFRSPQAWIGVRWGVLIGLFIAAYTVVDAYGVKSLLIMPVLFDWFTCVTRTVMMTPHVIQRRAQYFPAMRGYWHLAIAVGLLSPLGYILVLYALRMGAPLSLVAPAREMSMMLGTLAGMFLLREKVGPGRLAGCGAILLGVVLLGSS</sequence>